<keyword evidence="1" id="KW-0812">Transmembrane</keyword>
<dbReference type="InterPro" id="IPR020348">
    <property type="entry name" value="Uncharacterised_YvaD"/>
</dbReference>
<keyword evidence="1" id="KW-0472">Membrane</keyword>
<feature type="transmembrane region" description="Helical" evidence="1">
    <location>
        <begin position="101"/>
        <end position="119"/>
    </location>
</feature>
<evidence type="ECO:0000313" key="3">
    <source>
        <dbReference type="Proteomes" id="UP000000844"/>
    </source>
</evidence>
<reference evidence="2 3" key="1">
    <citation type="journal article" date="2009" name="Stand. Genomic Sci.">
        <title>Complete genome sequence of Stackebrandtia nassauensis type strain (LLR-40K-21).</title>
        <authorList>
            <person name="Munk C."/>
            <person name="Lapidus A."/>
            <person name="Copeland A."/>
            <person name="Jando M."/>
            <person name="Mayilraj S."/>
            <person name="Glavina Del Rio T."/>
            <person name="Nolan M."/>
            <person name="Chen F."/>
            <person name="Lucas S."/>
            <person name="Tice H."/>
            <person name="Cheng J.F."/>
            <person name="Han C."/>
            <person name="Detter J.C."/>
            <person name="Bruce D."/>
            <person name="Goodwin L."/>
            <person name="Chain P."/>
            <person name="Pitluck S."/>
            <person name="Goker M."/>
            <person name="Ovchinikova G."/>
            <person name="Pati A."/>
            <person name="Ivanova N."/>
            <person name="Mavromatis K."/>
            <person name="Chen A."/>
            <person name="Palaniappan K."/>
            <person name="Land M."/>
            <person name="Hauser L."/>
            <person name="Chang Y.J."/>
            <person name="Jeffries C.D."/>
            <person name="Bristow J."/>
            <person name="Eisen J.A."/>
            <person name="Markowitz V."/>
            <person name="Hugenholtz P."/>
            <person name="Kyrpides N.C."/>
            <person name="Klenk H.P."/>
        </authorList>
    </citation>
    <scope>NUCLEOTIDE SEQUENCE [LARGE SCALE GENOMIC DNA]</scope>
    <source>
        <strain evidence="3">DSM 44728 / CIP 108903 / NRRL B-16338 / NBRC 102104 / LLR-40K-21</strain>
    </source>
</reference>
<feature type="transmembrane region" description="Helical" evidence="1">
    <location>
        <begin position="44"/>
        <end position="64"/>
    </location>
</feature>
<keyword evidence="3" id="KW-1185">Reference proteome</keyword>
<dbReference type="eggNOG" id="ENOG5030S65">
    <property type="taxonomic scope" value="Bacteria"/>
</dbReference>
<evidence type="ECO:0000313" key="2">
    <source>
        <dbReference type="EMBL" id="ADD44883.1"/>
    </source>
</evidence>
<accession>D3QBZ4</accession>
<dbReference type="EMBL" id="CP001778">
    <property type="protein sequence ID" value="ADD44883.1"/>
    <property type="molecule type" value="Genomic_DNA"/>
</dbReference>
<feature type="transmembrane region" description="Helical" evidence="1">
    <location>
        <begin position="76"/>
        <end position="95"/>
    </location>
</feature>
<keyword evidence="1" id="KW-1133">Transmembrane helix</keyword>
<name>D3QBZ4_STANL</name>
<dbReference type="STRING" id="446470.Snas_5249"/>
<evidence type="ECO:0008006" key="4">
    <source>
        <dbReference type="Google" id="ProtNLM"/>
    </source>
</evidence>
<sequence length="143" mass="15879">MERPPAWIKRSMLATDLGFVAYWTATAIAAIPPYPRQILIDWNWSYLVLDLLASLSGLAALLALRRGVAHARTLMVVSLALTHAAGLTALNFWVLRGEFDLMWWIPNLWLALFPIAAIGRLMRSPRRGAVTSARACRTLPGRG</sequence>
<dbReference type="RefSeq" id="WP_013020454.1">
    <property type="nucleotide sequence ID" value="NC_013947.1"/>
</dbReference>
<dbReference type="AlphaFoldDB" id="D3QBZ4"/>
<feature type="transmembrane region" description="Helical" evidence="1">
    <location>
        <begin position="12"/>
        <end position="32"/>
    </location>
</feature>
<proteinExistence type="predicted"/>
<dbReference type="KEGG" id="sna:Snas_5249"/>
<dbReference type="Proteomes" id="UP000000844">
    <property type="component" value="Chromosome"/>
</dbReference>
<evidence type="ECO:0000256" key="1">
    <source>
        <dbReference type="SAM" id="Phobius"/>
    </source>
</evidence>
<organism evidence="2 3">
    <name type="scientific">Stackebrandtia nassauensis (strain DSM 44728 / CIP 108903 / NRRL B-16338 / NBRC 102104 / LLR-40K-21)</name>
    <dbReference type="NCBI Taxonomy" id="446470"/>
    <lineage>
        <taxon>Bacteria</taxon>
        <taxon>Bacillati</taxon>
        <taxon>Actinomycetota</taxon>
        <taxon>Actinomycetes</taxon>
        <taxon>Glycomycetales</taxon>
        <taxon>Glycomycetaceae</taxon>
        <taxon>Stackebrandtia</taxon>
    </lineage>
</organism>
<protein>
    <recommendedName>
        <fullName evidence="4">YvaD family protein</fullName>
    </recommendedName>
</protein>
<dbReference type="Pfam" id="PF17314">
    <property type="entry name" value="DUF5360"/>
    <property type="match status" value="1"/>
</dbReference>
<dbReference type="HOGENOM" id="CLU_130344_0_0_11"/>
<gene>
    <name evidence="2" type="ordered locus">Snas_5249</name>
</gene>